<comment type="caution">
    <text evidence="3">The sequence shown here is derived from an EMBL/GenBank/DDBJ whole genome shotgun (WGS) entry which is preliminary data.</text>
</comment>
<accession>A0ABP5JIF8</accession>
<evidence type="ECO:0000256" key="1">
    <source>
        <dbReference type="ARBA" id="ARBA00022676"/>
    </source>
</evidence>
<dbReference type="Proteomes" id="UP001501161">
    <property type="component" value="Unassembled WGS sequence"/>
</dbReference>
<sequence length="274" mass="31402">MGFGNQLYLWAWAHARQGCTPPHRVLIVERSRYWLPYFPAVRPHLVEKSDVSFWDAREHFYAYKEEHSGDPRGYTDESRAAFIRDWILTSPALEGAERGPLAEDGVLTLNLRRGDFYDNPWFLPEYGFDVEGYVRVAVSRAIAQDGPVRRIHVVSDDLAWCRQHLDFLASYADEVTEPDPSARPIDHLRDVISSRRLLIANGTFSLWGAAISRVLLDAPQDTVWAPAFFQRRYGAGRCAEYDQDWSFVDELPGGWQPSWLLDGLERDPERSGSS</sequence>
<gene>
    <name evidence="3" type="ORF">GCM10009726_35010</name>
</gene>
<name>A0ABP5JIF8_9ACTN</name>
<reference evidence="4" key="1">
    <citation type="journal article" date="2019" name="Int. J. Syst. Evol. Microbiol.">
        <title>The Global Catalogue of Microorganisms (GCM) 10K type strain sequencing project: providing services to taxonomists for standard genome sequencing and annotation.</title>
        <authorList>
            <consortium name="The Broad Institute Genomics Platform"/>
            <consortium name="The Broad Institute Genome Sequencing Center for Infectious Disease"/>
            <person name="Wu L."/>
            <person name="Ma J."/>
        </authorList>
    </citation>
    <scope>NUCLEOTIDE SEQUENCE [LARGE SCALE GENOMIC DNA]</scope>
    <source>
        <strain evidence="4">JCM 13813</strain>
    </source>
</reference>
<evidence type="ECO:0000313" key="3">
    <source>
        <dbReference type="EMBL" id="GAA2115868.1"/>
    </source>
</evidence>
<evidence type="ECO:0000256" key="2">
    <source>
        <dbReference type="ARBA" id="ARBA00022679"/>
    </source>
</evidence>
<dbReference type="InterPro" id="IPR002516">
    <property type="entry name" value="Glyco_trans_11"/>
</dbReference>
<evidence type="ECO:0008006" key="5">
    <source>
        <dbReference type="Google" id="ProtNLM"/>
    </source>
</evidence>
<dbReference type="Pfam" id="PF01531">
    <property type="entry name" value="Glyco_transf_11"/>
    <property type="match status" value="1"/>
</dbReference>
<proteinExistence type="predicted"/>
<dbReference type="EMBL" id="BAAAMQ010000017">
    <property type="protein sequence ID" value="GAA2115868.1"/>
    <property type="molecule type" value="Genomic_DNA"/>
</dbReference>
<keyword evidence="2" id="KW-0808">Transferase</keyword>
<evidence type="ECO:0000313" key="4">
    <source>
        <dbReference type="Proteomes" id="UP001501161"/>
    </source>
</evidence>
<protein>
    <recommendedName>
        <fullName evidence="5">Glycosyl transferase family 11</fullName>
    </recommendedName>
</protein>
<organism evidence="3 4">
    <name type="scientific">Nocardioides furvisabuli</name>
    <dbReference type="NCBI Taxonomy" id="375542"/>
    <lineage>
        <taxon>Bacteria</taxon>
        <taxon>Bacillati</taxon>
        <taxon>Actinomycetota</taxon>
        <taxon>Actinomycetes</taxon>
        <taxon>Propionibacteriales</taxon>
        <taxon>Nocardioidaceae</taxon>
        <taxon>Nocardioides</taxon>
    </lineage>
</organism>
<dbReference type="RefSeq" id="WP_231250910.1">
    <property type="nucleotide sequence ID" value="NZ_BAAAMQ010000017.1"/>
</dbReference>
<keyword evidence="1" id="KW-0328">Glycosyltransferase</keyword>
<keyword evidence="4" id="KW-1185">Reference proteome</keyword>